<dbReference type="InterPro" id="IPR036890">
    <property type="entry name" value="HATPase_C_sf"/>
</dbReference>
<dbReference type="GO" id="GO:0000155">
    <property type="term" value="F:phosphorelay sensor kinase activity"/>
    <property type="evidence" value="ECO:0007669"/>
    <property type="project" value="InterPro"/>
</dbReference>
<dbReference type="PRINTS" id="PR00344">
    <property type="entry name" value="BCTRLSENSOR"/>
</dbReference>
<dbReference type="Gene3D" id="1.10.287.130">
    <property type="match status" value="1"/>
</dbReference>
<comment type="catalytic activity">
    <reaction evidence="1">
        <text>ATP + protein L-histidine = ADP + protein N-phospho-L-histidine.</text>
        <dbReference type="EC" id="2.7.13.3"/>
    </reaction>
</comment>
<protein>
    <recommendedName>
        <fullName evidence="2">histidine kinase</fullName>
        <ecNumber evidence="2">2.7.13.3</ecNumber>
    </recommendedName>
</protein>
<dbReference type="InterPro" id="IPR003594">
    <property type="entry name" value="HATPase_dom"/>
</dbReference>
<dbReference type="PROSITE" id="PS50109">
    <property type="entry name" value="HIS_KIN"/>
    <property type="match status" value="1"/>
</dbReference>
<keyword evidence="4" id="KW-1133">Transmembrane helix</keyword>
<dbReference type="InterPro" id="IPR015943">
    <property type="entry name" value="WD40/YVTN_repeat-like_dom_sf"/>
</dbReference>
<accession>A0AAT9GGX5</accession>
<name>A0AAT9GGX5_9BACT</name>
<feature type="chain" id="PRO_5043714642" description="histidine kinase" evidence="5">
    <location>
        <begin position="23"/>
        <end position="1062"/>
    </location>
</feature>
<dbReference type="PANTHER" id="PTHR43547">
    <property type="entry name" value="TWO-COMPONENT HISTIDINE KINASE"/>
    <property type="match status" value="1"/>
</dbReference>
<keyword evidence="3" id="KW-0597">Phosphoprotein</keyword>
<dbReference type="SUPFAM" id="SSF47384">
    <property type="entry name" value="Homodimeric domain of signal transducing histidine kinase"/>
    <property type="match status" value="1"/>
</dbReference>
<dbReference type="Pfam" id="PF02518">
    <property type="entry name" value="HATPase_c"/>
    <property type="match status" value="1"/>
</dbReference>
<dbReference type="InterPro" id="IPR011123">
    <property type="entry name" value="Y_Y_Y"/>
</dbReference>
<dbReference type="Pfam" id="PF07495">
    <property type="entry name" value="Y_Y_Y"/>
    <property type="match status" value="1"/>
</dbReference>
<dbReference type="Gene3D" id="2.60.40.10">
    <property type="entry name" value="Immunoglobulins"/>
    <property type="match status" value="1"/>
</dbReference>
<dbReference type="AlphaFoldDB" id="A0AAT9GGX5"/>
<evidence type="ECO:0000313" key="7">
    <source>
        <dbReference type="EMBL" id="BFG69747.1"/>
    </source>
</evidence>
<keyword evidence="7" id="KW-0808">Transferase</keyword>
<reference evidence="7" key="1">
    <citation type="submission" date="2024-02" db="EMBL/GenBank/DDBJ databases">
        <title>Sediminibacterium planktonica sp. nov. and Sediminibacterium longus sp. nov., isolated from surface lake and river water.</title>
        <authorList>
            <person name="Watanabe K."/>
            <person name="Takemine S."/>
            <person name="Ishii Y."/>
            <person name="Ogata Y."/>
            <person name="Shindo C."/>
            <person name="Suda W."/>
        </authorList>
    </citation>
    <scope>NUCLEOTIDE SEQUENCE</scope>
    <source>
        <strain evidence="7">KACHI17</strain>
    </source>
</reference>
<feature type="signal peptide" evidence="5">
    <location>
        <begin position="1"/>
        <end position="22"/>
    </location>
</feature>
<dbReference type="InterPro" id="IPR036097">
    <property type="entry name" value="HisK_dim/P_sf"/>
</dbReference>
<evidence type="ECO:0000256" key="5">
    <source>
        <dbReference type="SAM" id="SignalP"/>
    </source>
</evidence>
<organism evidence="7">
    <name type="scientific">Sediminibacterium sp. KACHI17</name>
    <dbReference type="NCBI Taxonomy" id="1751071"/>
    <lineage>
        <taxon>Bacteria</taxon>
        <taxon>Pseudomonadati</taxon>
        <taxon>Bacteroidota</taxon>
        <taxon>Chitinophagia</taxon>
        <taxon>Chitinophagales</taxon>
        <taxon>Chitinophagaceae</taxon>
        <taxon>Sediminibacterium</taxon>
    </lineage>
</organism>
<dbReference type="CDD" id="cd00082">
    <property type="entry name" value="HisKA"/>
    <property type="match status" value="1"/>
</dbReference>
<keyword evidence="4" id="KW-0812">Transmembrane</keyword>
<dbReference type="InterPro" id="IPR004358">
    <property type="entry name" value="Sig_transdc_His_kin-like_C"/>
</dbReference>
<dbReference type="PANTHER" id="PTHR43547:SF2">
    <property type="entry name" value="HYBRID SIGNAL TRANSDUCTION HISTIDINE KINASE C"/>
    <property type="match status" value="1"/>
</dbReference>
<dbReference type="EC" id="2.7.13.3" evidence="2"/>
<dbReference type="SMART" id="SM00387">
    <property type="entry name" value="HATPase_c"/>
    <property type="match status" value="1"/>
</dbReference>
<dbReference type="InterPro" id="IPR005467">
    <property type="entry name" value="His_kinase_dom"/>
</dbReference>
<dbReference type="InterPro" id="IPR013783">
    <property type="entry name" value="Ig-like_fold"/>
</dbReference>
<dbReference type="RefSeq" id="WP_353550054.1">
    <property type="nucleotide sequence ID" value="NZ_AP029612.1"/>
</dbReference>
<dbReference type="Gene3D" id="3.30.565.10">
    <property type="entry name" value="Histidine kinase-like ATPase, C-terminal domain"/>
    <property type="match status" value="1"/>
</dbReference>
<evidence type="ECO:0000256" key="1">
    <source>
        <dbReference type="ARBA" id="ARBA00000085"/>
    </source>
</evidence>
<proteinExistence type="predicted"/>
<keyword evidence="7" id="KW-0418">Kinase</keyword>
<gene>
    <name evidence="7" type="ORF">KACHI17_06280</name>
</gene>
<dbReference type="InterPro" id="IPR003661">
    <property type="entry name" value="HisK_dim/P_dom"/>
</dbReference>
<dbReference type="SUPFAM" id="SSF55874">
    <property type="entry name" value="ATPase domain of HSP90 chaperone/DNA topoisomerase II/histidine kinase"/>
    <property type="match status" value="1"/>
</dbReference>
<feature type="domain" description="Histidine kinase" evidence="6">
    <location>
        <begin position="825"/>
        <end position="1062"/>
    </location>
</feature>
<feature type="transmembrane region" description="Helical" evidence="4">
    <location>
        <begin position="753"/>
        <end position="771"/>
    </location>
</feature>
<dbReference type="EMBL" id="AP029612">
    <property type="protein sequence ID" value="BFG69747.1"/>
    <property type="molecule type" value="Genomic_DNA"/>
</dbReference>
<dbReference type="Gene3D" id="2.130.10.10">
    <property type="entry name" value="YVTN repeat-like/Quinoprotein amine dehydrogenase"/>
    <property type="match status" value="2"/>
</dbReference>
<evidence type="ECO:0000256" key="2">
    <source>
        <dbReference type="ARBA" id="ARBA00012438"/>
    </source>
</evidence>
<keyword evidence="4" id="KW-0472">Membrane</keyword>
<evidence type="ECO:0000256" key="3">
    <source>
        <dbReference type="ARBA" id="ARBA00022553"/>
    </source>
</evidence>
<evidence type="ECO:0000259" key="6">
    <source>
        <dbReference type="PROSITE" id="PS50109"/>
    </source>
</evidence>
<sequence>MKKLVTTISFLCIMVAVIGQHAFSNYKVVHYNSKNGMPTDFIMNAYQTKDGFIWMNTYEAYLRFDGRQFVNFNSSNTPLIKTNNNTSLFWEAKDSTLWLPTGRGLLSYKNGQFKSYLPDFSNLFLEGTTQKGELLLYSSSNNRRGVYIKFDPSTARYDTGSVQMFFANYYKTGQSAGAESQNWSVRRSKIVHREKDGSWRVIGADEGIKDDMLFSRDDIFVDSKNRVWVTSIYGLFFWDGKKFIVYPGMEASKVPSPNPSMARMAEDQQKGIWAPVGNTIAYLADGETRFQFFPEQQLHIQTLHNISIDREQNIWLSTDRGLYKIYKTKVVNYAEAEGIDNNRVSGICEVSPGKFLVSSANSQLYWLENQKITPYKPRSPKLLESLTNFICIKKDSKGNIWIGHQAGVLKITSKGEINIPTSRQVRFIEESPDGKIYLAISFTGIGVVNDKDQIDMLPYPGVDFSTSYFSSLRHLKDGALLLTTYRTGAYILRKDGKKQVLDLFNGVEDVGIFNAYVKENGAIWFATQNGLVKWDNGHIDHVDATRSGLPQTAIFDILEDQKGNWWMPSNNGVIYAPFNQIEQHIKNRTNEIPWRLIDESDGMNNRQCVGARYSRVSKDGKLYIVSIGGLVEIDPAKLTTNKVPPIVRINHLRVDDSLHYSNGVDEIIPGNHRYVFDYSVLSLVAPERNAIYFRLVGQDDKWIRSSGDNRAFYTNLPPGTYRFEVKATNNDGVWCETPAFYEFTVLPHFYQTVWFKIICILLLLLAIWLLIRWRTSAAKLQTKKLEQQVEERTRELTQSLSQLKSTQSQLIQSEKMASLGELTAGIAHEIQNPLNFVNNFSEVSVELLQEMKMELEKGDANEAKVIANDVIQNLEKITYHGKRADSIVKGMLQHSRSSTSQKELADINALCEEYLRLAYHGLRAKDKSFNANFEMKPDMNLPKLMVVQQEIGRVILNLISNAFYAVNERKKKEADNFIPTVKVITRYDNNVVTIVVEDNGSGIPQSVQQKIFQPFFTTKPAGQGTGLGLSLSYDIIKAHGGTIQMESKEGEGTCLAIYLPTS</sequence>
<keyword evidence="5" id="KW-0732">Signal</keyword>
<evidence type="ECO:0000256" key="4">
    <source>
        <dbReference type="SAM" id="Phobius"/>
    </source>
</evidence>
<dbReference type="SUPFAM" id="SSF63829">
    <property type="entry name" value="Calcium-dependent phosphotriesterase"/>
    <property type="match status" value="1"/>
</dbReference>